<evidence type="ECO:0000313" key="1">
    <source>
        <dbReference type="EMBL" id="KAF3768575.1"/>
    </source>
</evidence>
<proteinExistence type="predicted"/>
<dbReference type="GeneID" id="63841699"/>
<accession>A0A9P5CSX7</accession>
<sequence length="52" mass="5800">MYPRLHSTFEGGPVYLRLGNDIRHRPTCIAERVDEELSFLSCSAAVCTATSQ</sequence>
<organism evidence="1 2">
    <name type="scientific">Cryphonectria parasitica (strain ATCC 38755 / EP155)</name>
    <dbReference type="NCBI Taxonomy" id="660469"/>
    <lineage>
        <taxon>Eukaryota</taxon>
        <taxon>Fungi</taxon>
        <taxon>Dikarya</taxon>
        <taxon>Ascomycota</taxon>
        <taxon>Pezizomycotina</taxon>
        <taxon>Sordariomycetes</taxon>
        <taxon>Sordariomycetidae</taxon>
        <taxon>Diaporthales</taxon>
        <taxon>Cryphonectriaceae</taxon>
        <taxon>Cryphonectria-Endothia species complex</taxon>
        <taxon>Cryphonectria</taxon>
    </lineage>
</organism>
<keyword evidence="2" id="KW-1185">Reference proteome</keyword>
<reference evidence="1" key="1">
    <citation type="journal article" date="2020" name="Phytopathology">
        <title>Genome sequence of the chestnut blight fungus Cryphonectria parasitica EP155: A fundamental resource for an archetypical invasive plant pathogen.</title>
        <authorList>
            <person name="Crouch J.A."/>
            <person name="Dawe A."/>
            <person name="Aerts A."/>
            <person name="Barry K."/>
            <person name="Churchill A.C.L."/>
            <person name="Grimwood J."/>
            <person name="Hillman B."/>
            <person name="Milgroom M.G."/>
            <person name="Pangilinan J."/>
            <person name="Smith M."/>
            <person name="Salamov A."/>
            <person name="Schmutz J."/>
            <person name="Yadav J."/>
            <person name="Grigoriev I.V."/>
            <person name="Nuss D."/>
        </authorList>
    </citation>
    <scope>NUCLEOTIDE SEQUENCE</scope>
    <source>
        <strain evidence="1">EP155</strain>
    </source>
</reference>
<dbReference type="Proteomes" id="UP000803844">
    <property type="component" value="Unassembled WGS sequence"/>
</dbReference>
<evidence type="ECO:0000313" key="2">
    <source>
        <dbReference type="Proteomes" id="UP000803844"/>
    </source>
</evidence>
<comment type="caution">
    <text evidence="1">The sequence shown here is derived from an EMBL/GenBank/DDBJ whole genome shotgun (WGS) entry which is preliminary data.</text>
</comment>
<name>A0A9P5CSX7_CRYP1</name>
<gene>
    <name evidence="1" type="ORF">M406DRAFT_56167</name>
</gene>
<dbReference type="RefSeq" id="XP_040779536.1">
    <property type="nucleotide sequence ID" value="XM_040924570.1"/>
</dbReference>
<dbReference type="AlphaFoldDB" id="A0A9P5CSX7"/>
<protein>
    <submittedName>
        <fullName evidence="1">Uncharacterized protein</fullName>
    </submittedName>
</protein>
<dbReference type="EMBL" id="MU032345">
    <property type="protein sequence ID" value="KAF3768575.1"/>
    <property type="molecule type" value="Genomic_DNA"/>
</dbReference>